<dbReference type="GeneID" id="77726134"/>
<dbReference type="InterPro" id="IPR035965">
    <property type="entry name" value="PAS-like_dom_sf"/>
</dbReference>
<keyword evidence="1" id="KW-0600">Photoreceptor protein</keyword>
<dbReference type="SUPFAM" id="SSF55785">
    <property type="entry name" value="PYP-like sensor domain (PAS domain)"/>
    <property type="match status" value="1"/>
</dbReference>
<keyword evidence="2 11" id="KW-0597">Phosphoprotein</keyword>
<feature type="compositionally biased region" description="Basic and acidic residues" evidence="12">
    <location>
        <begin position="307"/>
        <end position="317"/>
    </location>
</feature>
<keyword evidence="5" id="KW-0547">Nucleotide-binding</keyword>
<evidence type="ECO:0000256" key="6">
    <source>
        <dbReference type="ARBA" id="ARBA00022777"/>
    </source>
</evidence>
<feature type="compositionally biased region" description="Basic and acidic residues" evidence="12">
    <location>
        <begin position="540"/>
        <end position="553"/>
    </location>
</feature>
<accession>A0AA38H8R0</accession>
<dbReference type="PANTHER" id="PTHR43065:SF10">
    <property type="entry name" value="PEROXIDE STRESS-ACTIVATED HISTIDINE KINASE MAK3"/>
    <property type="match status" value="1"/>
</dbReference>
<evidence type="ECO:0000259" key="14">
    <source>
        <dbReference type="PROSITE" id="PS50109"/>
    </source>
</evidence>
<evidence type="ECO:0000256" key="2">
    <source>
        <dbReference type="ARBA" id="ARBA00022553"/>
    </source>
</evidence>
<feature type="region of interest" description="Disordered" evidence="12">
    <location>
        <begin position="1560"/>
        <end position="1596"/>
    </location>
</feature>
<feature type="compositionally biased region" description="Basic and acidic residues" evidence="12">
    <location>
        <begin position="208"/>
        <end position="219"/>
    </location>
</feature>
<feature type="compositionally biased region" description="Polar residues" evidence="12">
    <location>
        <begin position="455"/>
        <end position="482"/>
    </location>
</feature>
<dbReference type="GO" id="GO:0009584">
    <property type="term" value="P:detection of visible light"/>
    <property type="evidence" value="ECO:0007669"/>
    <property type="project" value="InterPro"/>
</dbReference>
<name>A0AA38H8R0_9TREE</name>
<dbReference type="InterPro" id="IPR016132">
    <property type="entry name" value="Phyto_chromo_attachment"/>
</dbReference>
<evidence type="ECO:0000256" key="10">
    <source>
        <dbReference type="ARBA" id="ARBA00023170"/>
    </source>
</evidence>
<feature type="region of interest" description="Disordered" evidence="12">
    <location>
        <begin position="893"/>
        <end position="934"/>
    </location>
</feature>
<evidence type="ECO:0000313" key="16">
    <source>
        <dbReference type="EMBL" id="KAI9636048.1"/>
    </source>
</evidence>
<keyword evidence="7" id="KW-0067">ATP-binding</keyword>
<feature type="compositionally biased region" description="Polar residues" evidence="12">
    <location>
        <begin position="1661"/>
        <end position="1692"/>
    </location>
</feature>
<keyword evidence="10" id="KW-0675">Receptor</keyword>
<evidence type="ECO:0000256" key="11">
    <source>
        <dbReference type="PROSITE-ProRule" id="PRU00169"/>
    </source>
</evidence>
<evidence type="ECO:0000259" key="15">
    <source>
        <dbReference type="PROSITE" id="PS50110"/>
    </source>
</evidence>
<dbReference type="InterPro" id="IPR043150">
    <property type="entry name" value="Phytochrome_PHY_sf"/>
</dbReference>
<dbReference type="GO" id="GO:0005524">
    <property type="term" value="F:ATP binding"/>
    <property type="evidence" value="ECO:0007669"/>
    <property type="project" value="UniProtKB-KW"/>
</dbReference>
<keyword evidence="17" id="KW-1185">Reference proteome</keyword>
<feature type="domain" description="Histidine kinase" evidence="14">
    <location>
        <begin position="1332"/>
        <end position="1561"/>
    </location>
</feature>
<feature type="region of interest" description="Disordered" evidence="12">
    <location>
        <begin position="394"/>
        <end position="560"/>
    </location>
</feature>
<evidence type="ECO:0000256" key="4">
    <source>
        <dbReference type="ARBA" id="ARBA00022679"/>
    </source>
</evidence>
<dbReference type="InterPro" id="IPR036097">
    <property type="entry name" value="HisK_dim/P_sf"/>
</dbReference>
<dbReference type="Pfam" id="PF00072">
    <property type="entry name" value="Response_reg"/>
    <property type="match status" value="1"/>
</dbReference>
<dbReference type="GO" id="GO:0006355">
    <property type="term" value="P:regulation of DNA-templated transcription"/>
    <property type="evidence" value="ECO:0007669"/>
    <property type="project" value="InterPro"/>
</dbReference>
<keyword evidence="8" id="KW-0157">Chromophore</keyword>
<dbReference type="RefSeq" id="XP_052945825.1">
    <property type="nucleotide sequence ID" value="XM_053086933.1"/>
</dbReference>
<evidence type="ECO:0000256" key="8">
    <source>
        <dbReference type="ARBA" id="ARBA00022991"/>
    </source>
</evidence>
<dbReference type="SUPFAM" id="SSF52172">
    <property type="entry name" value="CheY-like"/>
    <property type="match status" value="1"/>
</dbReference>
<dbReference type="SUPFAM" id="SSF55874">
    <property type="entry name" value="ATPase domain of HSP90 chaperone/DNA topoisomerase II/histidine kinase"/>
    <property type="match status" value="1"/>
</dbReference>
<dbReference type="Pfam" id="PF01590">
    <property type="entry name" value="GAF"/>
    <property type="match status" value="1"/>
</dbReference>
<protein>
    <submittedName>
        <fullName evidence="16">CnHHK2</fullName>
    </submittedName>
</protein>
<evidence type="ECO:0000256" key="9">
    <source>
        <dbReference type="ARBA" id="ARBA00023012"/>
    </source>
</evidence>
<evidence type="ECO:0000256" key="7">
    <source>
        <dbReference type="ARBA" id="ARBA00022840"/>
    </source>
</evidence>
<dbReference type="InterPro" id="IPR003018">
    <property type="entry name" value="GAF"/>
</dbReference>
<feature type="region of interest" description="Disordered" evidence="12">
    <location>
        <begin position="779"/>
        <end position="858"/>
    </location>
</feature>
<dbReference type="Pfam" id="PF00360">
    <property type="entry name" value="PHY"/>
    <property type="match status" value="1"/>
</dbReference>
<dbReference type="InterPro" id="IPR011006">
    <property type="entry name" value="CheY-like_superfamily"/>
</dbReference>
<dbReference type="Gene3D" id="3.30.450.270">
    <property type="match status" value="1"/>
</dbReference>
<feature type="domain" description="Response regulatory" evidence="15">
    <location>
        <begin position="1719"/>
        <end position="1848"/>
    </location>
</feature>
<dbReference type="PANTHER" id="PTHR43065">
    <property type="entry name" value="SENSOR HISTIDINE KINASE"/>
    <property type="match status" value="1"/>
</dbReference>
<evidence type="ECO:0000259" key="13">
    <source>
        <dbReference type="PROSITE" id="PS50046"/>
    </source>
</evidence>
<dbReference type="InterPro" id="IPR001294">
    <property type="entry name" value="Phytochrome"/>
</dbReference>
<dbReference type="Gene3D" id="3.40.50.2300">
    <property type="match status" value="1"/>
</dbReference>
<dbReference type="InterPro" id="IPR013515">
    <property type="entry name" value="Phytochrome_cen-reg"/>
</dbReference>
<dbReference type="InterPro" id="IPR036890">
    <property type="entry name" value="HATPase_C_sf"/>
</dbReference>
<feature type="compositionally biased region" description="Polar residues" evidence="12">
    <location>
        <begin position="233"/>
        <end position="262"/>
    </location>
</feature>
<dbReference type="SMART" id="SM00387">
    <property type="entry name" value="HATPase_c"/>
    <property type="match status" value="1"/>
</dbReference>
<dbReference type="InterPro" id="IPR003661">
    <property type="entry name" value="HisK_dim/P_dom"/>
</dbReference>
<feature type="compositionally biased region" description="Low complexity" evidence="12">
    <location>
        <begin position="528"/>
        <end position="539"/>
    </location>
</feature>
<feature type="compositionally biased region" description="Acidic residues" evidence="12">
    <location>
        <begin position="702"/>
        <end position="712"/>
    </location>
</feature>
<feature type="compositionally biased region" description="Polar residues" evidence="12">
    <location>
        <begin position="426"/>
        <end position="446"/>
    </location>
</feature>
<dbReference type="EMBL" id="JAKWFO010000005">
    <property type="protein sequence ID" value="KAI9636048.1"/>
    <property type="molecule type" value="Genomic_DNA"/>
</dbReference>
<dbReference type="InterPro" id="IPR005467">
    <property type="entry name" value="His_kinase_dom"/>
</dbReference>
<organism evidence="16 17">
    <name type="scientific">Dioszegia hungarica</name>
    <dbReference type="NCBI Taxonomy" id="4972"/>
    <lineage>
        <taxon>Eukaryota</taxon>
        <taxon>Fungi</taxon>
        <taxon>Dikarya</taxon>
        <taxon>Basidiomycota</taxon>
        <taxon>Agaricomycotina</taxon>
        <taxon>Tremellomycetes</taxon>
        <taxon>Tremellales</taxon>
        <taxon>Bulleribasidiaceae</taxon>
        <taxon>Dioszegia</taxon>
    </lineage>
</organism>
<dbReference type="SMART" id="SM00448">
    <property type="entry name" value="REC"/>
    <property type="match status" value="1"/>
</dbReference>
<proteinExistence type="predicted"/>
<dbReference type="Proteomes" id="UP001164286">
    <property type="component" value="Unassembled WGS sequence"/>
</dbReference>
<dbReference type="GO" id="GO:0009881">
    <property type="term" value="F:photoreceptor activity"/>
    <property type="evidence" value="ECO:0007669"/>
    <property type="project" value="UniProtKB-KW"/>
</dbReference>
<feature type="compositionally biased region" description="Pro residues" evidence="12">
    <location>
        <begin position="1"/>
        <end position="14"/>
    </location>
</feature>
<keyword evidence="6" id="KW-0418">Kinase</keyword>
<dbReference type="InterPro" id="IPR003594">
    <property type="entry name" value="HATPase_dom"/>
</dbReference>
<dbReference type="Pfam" id="PF00512">
    <property type="entry name" value="HisKA"/>
    <property type="match status" value="1"/>
</dbReference>
<feature type="compositionally biased region" description="Low complexity" evidence="12">
    <location>
        <begin position="901"/>
        <end position="915"/>
    </location>
</feature>
<dbReference type="PRINTS" id="PR01033">
    <property type="entry name" value="PHYTOCHROME"/>
</dbReference>
<dbReference type="SMART" id="SM00388">
    <property type="entry name" value="HisKA"/>
    <property type="match status" value="1"/>
</dbReference>
<evidence type="ECO:0000256" key="5">
    <source>
        <dbReference type="ARBA" id="ARBA00022741"/>
    </source>
</evidence>
<feature type="modified residue" description="4-aspartylphosphate" evidence="11">
    <location>
        <position position="1769"/>
    </location>
</feature>
<dbReference type="SUPFAM" id="SSF47384">
    <property type="entry name" value="Homodimeric domain of signal transducing histidine kinase"/>
    <property type="match status" value="1"/>
</dbReference>
<dbReference type="PROSITE" id="PS50109">
    <property type="entry name" value="HIS_KIN"/>
    <property type="match status" value="1"/>
</dbReference>
<dbReference type="InterPro" id="IPR001789">
    <property type="entry name" value="Sig_transdc_resp-reg_receiver"/>
</dbReference>
<evidence type="ECO:0000256" key="1">
    <source>
        <dbReference type="ARBA" id="ARBA00022543"/>
    </source>
</evidence>
<keyword evidence="9" id="KW-0902">Two-component regulatory system</keyword>
<evidence type="ECO:0000256" key="12">
    <source>
        <dbReference type="SAM" id="MobiDB-lite"/>
    </source>
</evidence>
<feature type="region of interest" description="Disordered" evidence="12">
    <location>
        <begin position="1654"/>
        <end position="1712"/>
    </location>
</feature>
<feature type="compositionally biased region" description="Polar residues" evidence="12">
    <location>
        <begin position="325"/>
        <end position="337"/>
    </location>
</feature>
<dbReference type="CDD" id="cd17546">
    <property type="entry name" value="REC_hyHK_CKI1_RcsC-like"/>
    <property type="match status" value="1"/>
</dbReference>
<dbReference type="CDD" id="cd00082">
    <property type="entry name" value="HisKA"/>
    <property type="match status" value="1"/>
</dbReference>
<dbReference type="PROSITE" id="PS50046">
    <property type="entry name" value="PHYTOCHROME_2"/>
    <property type="match status" value="1"/>
</dbReference>
<sequence length="1891" mass="203072">MAKPPIDSPTPPSPAVLQKQRSQPPTGIVLPSPGSQFSQPPSASTSSPRQSHFRSSSSYRSITTPTGMESHGYSDTFMSPGGRGGPLSPALGSGNLNSNSFVFPIRSVFSGMSGGDGSGPSSNAEGSGSGLSRVVSRGKGGGGVAEARLRSSPATRAEDRRFSDALPIAEDDIGISSIAQMLEGQEEAAAEGSRPKPTGETGVATFSRKVDRGGGEGKARPPQHSPSGYGMPPSTSAGSMSSYHNATRVDSQAQPTNPSAESGGSGLPDKTRAPVGQPQDAPAAVNFKDRPGPSGDPGEHLPFSAPGERESNGERSEPSGGSAKGASQRTGQESPSTHLAAPQPRHADASGFDGLTQVTKPLSAPRSESNFEDGNDGERSLINDFASIVRLADAGSLVGSGDGRTSSRSKPHGRRGSKRADVASADDSSLGPSGPTTQASLAQQQREIGKATAATRDTVQRFVSAQAHTQTMSDPNAHTPASGSGKVAPSPSRPLTEAGSDDDNEILDMGLSANTPDEAEPRELSRTSSRAEGASASLSGREESEGESASRAEEDPEPLTTLRFEHVATEEGHHMVVGREGKLSKCEDEPITTPGAVQGFGVLIVLEEDYEKGTLLVRQVSEVSCAFSLTRHEADYQNSTVLLGLSPKYLFRLDCFTRILTDQQEDLLRDSLDYLPEAEGSNALDEDGPQVFLLSGFGEPGTSDEEEEEDDGTASAGKGRRREWTCWVGAHRPKQPTWNKVDAKGLPVPPPNLVILEFELERDTINPLMQTFEPTIIVSSGRQSPDSASTSNSNSQSSNSNQPSQGSDTTVGTGTRPSGSPNLAADATRRPSAQTMNSEHTTQQSSTIRPDSSFGSEAASGLEGLEVDMPLERIIESTTNHAKPLRALERMRRSGGLGEDAQSGNGSARGSSRGSARGGKGAARRQQRRQQAGGTGAMDVFAVLGQINEQLGSAPDLDTFLKVVVGVVQDVCRFHRVLLYQFDESFNGQVVAELVEWGKTSDLYKGLMFPAADIPAQARQLYKINKVRMLYDRSQTTARMVLRDREDLDHPLDMTHCFLRAMSPIHIKYLANMHVRSSMSVSVMAFGELWGLIACHTYGNHGMRVSFPVRQMMRILSDSISRNVERLSYAQRLHTRKLISTIPSQSHPTGYIVSNADDLLQVFDADAGLLVIGSGCKLLGTSDQGQAMLAIAEYLRIVKFDTLKASNHLARDFPDLSLPKAHDTMAGLLYVPLTAKAGQDFIVFLRKGQAREVKWAGKPYKDERAGEAASLEPRKSFKTWSEVVTGRSRAWTDDQLESAGVLALIYGKFIQVWREKQSAMASNQLTAILLSNTSHAVRTPLSQIINTLELALAGNLDDETRAMLENSHKASRALLFHVHDLLDLTRIETGNETSFNDPFDLRASIQDAVRLYQTESARRGLEFRVNIAPNIPSQVIGDSRKIKTVISNLVANSVKFTPSGFIEVYCGLQHGEDDSEVVPGGSVMLEFVVADSGVGIANEKLQAMFVTLEGADEVMQETAPTGLGLGLAVVARIVEQLEGQLRAESEVGVGTRFFFTLEMRRHDPAQPRTRPNSGSSINHRRKSSLGSSGSVVSTRSGGVASEIDSFVHDFGSSHMYPSVGPQDPRLLAAEKRMNQPGTFPVTDSSWPVRPTRIADAESDSSDPSQASVEPASPSSKYTSGTASTAVPKSVSTMVPPKKRENSTGGLREKSAPDGSQRLRVLIVEDDMINAQILTRRLKMDKHIVLTATNGQEAVDLLSKDWDVDLVLMDIQMPIMDGRTSAAEIRKMEENLILRDDIDPVRVDGRIPIFAVSASLYESDRSNLSEHFDGWLLKPLDFTRARALIKALQDNEKRAEEVYVQGQWEKGGYFRGESLICCSSSTCQADSPGGKG</sequence>
<comment type="caution">
    <text evidence="16">The sequence shown here is derived from an EMBL/GenBank/DDBJ whole genome shotgun (WGS) entry which is preliminary data.</text>
</comment>
<dbReference type="SUPFAM" id="SSF55781">
    <property type="entry name" value="GAF domain-like"/>
    <property type="match status" value="2"/>
</dbReference>
<feature type="region of interest" description="Disordered" evidence="12">
    <location>
        <begin position="679"/>
        <end position="720"/>
    </location>
</feature>
<dbReference type="GO" id="GO:0000155">
    <property type="term" value="F:phosphorelay sensor kinase activity"/>
    <property type="evidence" value="ECO:0007669"/>
    <property type="project" value="InterPro"/>
</dbReference>
<feature type="compositionally biased region" description="Basic and acidic residues" evidence="12">
    <location>
        <begin position="1697"/>
        <end position="1711"/>
    </location>
</feature>
<evidence type="ECO:0000256" key="3">
    <source>
        <dbReference type="ARBA" id="ARBA00022606"/>
    </source>
</evidence>
<feature type="compositionally biased region" description="Low complexity" evidence="12">
    <location>
        <begin position="783"/>
        <end position="807"/>
    </location>
</feature>
<keyword evidence="4" id="KW-0808">Transferase</keyword>
<reference evidence="16" key="1">
    <citation type="journal article" date="2022" name="G3 (Bethesda)">
        <title>High quality genome of the basidiomycete yeast Dioszegia hungarica PDD-24b-2 isolated from cloud water.</title>
        <authorList>
            <person name="Jarrige D."/>
            <person name="Haridas S."/>
            <person name="Bleykasten-Grosshans C."/>
            <person name="Joly M."/>
            <person name="Nadalig T."/>
            <person name="Sancelme M."/>
            <person name="Vuilleumier S."/>
            <person name="Grigoriev I.V."/>
            <person name="Amato P."/>
            <person name="Bringel F."/>
        </authorList>
    </citation>
    <scope>NUCLEOTIDE SEQUENCE</scope>
    <source>
        <strain evidence="16">PDD-24b-2</strain>
    </source>
</reference>
<dbReference type="Pfam" id="PF02518">
    <property type="entry name" value="HATPase_c"/>
    <property type="match status" value="1"/>
</dbReference>
<feature type="region of interest" description="Disordered" evidence="12">
    <location>
        <begin position="1"/>
        <end position="379"/>
    </location>
</feature>
<feature type="compositionally biased region" description="Polar residues" evidence="12">
    <location>
        <begin position="831"/>
        <end position="855"/>
    </location>
</feature>
<keyword evidence="3" id="KW-0716">Sensory transduction</keyword>
<dbReference type="Gene3D" id="1.10.287.130">
    <property type="match status" value="1"/>
</dbReference>
<feature type="compositionally biased region" description="Low complexity" evidence="12">
    <location>
        <begin position="31"/>
        <end position="64"/>
    </location>
</feature>
<dbReference type="Gene3D" id="3.30.565.10">
    <property type="entry name" value="Histidine kinase-like ATPase, C-terminal domain"/>
    <property type="match status" value="1"/>
</dbReference>
<dbReference type="Gene3D" id="3.30.450.20">
    <property type="entry name" value="PAS domain"/>
    <property type="match status" value="1"/>
</dbReference>
<feature type="compositionally biased region" description="Polar residues" evidence="12">
    <location>
        <begin position="808"/>
        <end position="821"/>
    </location>
</feature>
<dbReference type="Gene3D" id="3.30.450.40">
    <property type="match status" value="1"/>
</dbReference>
<feature type="compositionally biased region" description="Low complexity" evidence="12">
    <location>
        <begin position="1584"/>
        <end position="1596"/>
    </location>
</feature>
<dbReference type="InterPro" id="IPR029016">
    <property type="entry name" value="GAF-like_dom_sf"/>
</dbReference>
<dbReference type="PROSITE" id="PS50110">
    <property type="entry name" value="RESPONSE_REGULATORY"/>
    <property type="match status" value="1"/>
</dbReference>
<feature type="domain" description="Phytochrome chromophore attachment site" evidence="13">
    <location>
        <begin position="956"/>
        <end position="1118"/>
    </location>
</feature>
<gene>
    <name evidence="16" type="ORF">MKK02DRAFT_24774</name>
</gene>
<evidence type="ECO:0000313" key="17">
    <source>
        <dbReference type="Proteomes" id="UP001164286"/>
    </source>
</evidence>
<feature type="compositionally biased region" description="Basic residues" evidence="12">
    <location>
        <begin position="407"/>
        <end position="417"/>
    </location>
</feature>